<evidence type="ECO:0000256" key="7">
    <source>
        <dbReference type="SAM" id="Phobius"/>
    </source>
</evidence>
<dbReference type="SUPFAM" id="SSF81338">
    <property type="entry name" value="Aquaporin-like"/>
    <property type="match status" value="1"/>
</dbReference>
<evidence type="ECO:0000313" key="8">
    <source>
        <dbReference type="EMBL" id="GGK18814.1"/>
    </source>
</evidence>
<dbReference type="EMBL" id="BMPP01000003">
    <property type="protein sequence ID" value="GGK18814.1"/>
    <property type="molecule type" value="Genomic_DNA"/>
</dbReference>
<organism evidence="8 9">
    <name type="scientific">Deinococcus malanensis</name>
    <dbReference type="NCBI Taxonomy" id="1706855"/>
    <lineage>
        <taxon>Bacteria</taxon>
        <taxon>Thermotogati</taxon>
        <taxon>Deinococcota</taxon>
        <taxon>Deinococci</taxon>
        <taxon>Deinococcales</taxon>
        <taxon>Deinococcaceae</taxon>
        <taxon>Deinococcus</taxon>
    </lineage>
</organism>
<dbReference type="PANTHER" id="PTHR45724:SF13">
    <property type="entry name" value="AQUAPORIN NIP1-1-RELATED"/>
    <property type="match status" value="1"/>
</dbReference>
<dbReference type="InterPro" id="IPR023271">
    <property type="entry name" value="Aquaporin-like"/>
</dbReference>
<evidence type="ECO:0000256" key="2">
    <source>
        <dbReference type="ARBA" id="ARBA00022448"/>
    </source>
</evidence>
<dbReference type="RefSeq" id="WP_189005172.1">
    <property type="nucleotide sequence ID" value="NZ_BMPP01000003.1"/>
</dbReference>
<evidence type="ECO:0000256" key="6">
    <source>
        <dbReference type="RuleBase" id="RU000477"/>
    </source>
</evidence>
<feature type="transmembrane region" description="Helical" evidence="7">
    <location>
        <begin position="149"/>
        <end position="168"/>
    </location>
</feature>
<evidence type="ECO:0000256" key="1">
    <source>
        <dbReference type="ARBA" id="ARBA00004141"/>
    </source>
</evidence>
<evidence type="ECO:0000313" key="9">
    <source>
        <dbReference type="Proteomes" id="UP000647587"/>
    </source>
</evidence>
<dbReference type="Gene3D" id="1.20.1080.10">
    <property type="entry name" value="Glycerol uptake facilitator protein"/>
    <property type="match status" value="1"/>
</dbReference>
<dbReference type="Pfam" id="PF00230">
    <property type="entry name" value="MIP"/>
    <property type="match status" value="1"/>
</dbReference>
<feature type="transmembrane region" description="Helical" evidence="7">
    <location>
        <begin position="12"/>
        <end position="33"/>
    </location>
</feature>
<dbReference type="PANTHER" id="PTHR45724">
    <property type="entry name" value="AQUAPORIN NIP2-1"/>
    <property type="match status" value="1"/>
</dbReference>
<proteinExistence type="inferred from homology"/>
<protein>
    <submittedName>
        <fullName evidence="8">Aquaporin</fullName>
    </submittedName>
</protein>
<feature type="transmembrane region" description="Helical" evidence="7">
    <location>
        <begin position="88"/>
        <end position="109"/>
    </location>
</feature>
<feature type="transmembrane region" description="Helical" evidence="7">
    <location>
        <begin position="45"/>
        <end position="68"/>
    </location>
</feature>
<gene>
    <name evidence="8" type="ORF">GCM10008955_10280</name>
</gene>
<feature type="transmembrane region" description="Helical" evidence="7">
    <location>
        <begin position="121"/>
        <end position="143"/>
    </location>
</feature>
<keyword evidence="2 6" id="KW-0813">Transport</keyword>
<dbReference type="InterPro" id="IPR000425">
    <property type="entry name" value="MIP"/>
</dbReference>
<keyword evidence="5 7" id="KW-0472">Membrane</keyword>
<comment type="subcellular location">
    <subcellularLocation>
        <location evidence="1">Membrane</location>
        <topology evidence="1">Multi-pass membrane protein</topology>
    </subcellularLocation>
</comment>
<dbReference type="InterPro" id="IPR034294">
    <property type="entry name" value="Aquaporin_transptr"/>
</dbReference>
<accession>A0ABQ2ENY0</accession>
<name>A0ABQ2ENY0_9DEIO</name>
<dbReference type="PRINTS" id="PR00783">
    <property type="entry name" value="MINTRINSICP"/>
</dbReference>
<comment type="similarity">
    <text evidence="6">Belongs to the MIP/aquaporin (TC 1.A.8) family.</text>
</comment>
<evidence type="ECO:0000256" key="5">
    <source>
        <dbReference type="ARBA" id="ARBA00023136"/>
    </source>
</evidence>
<keyword evidence="4 7" id="KW-1133">Transmembrane helix</keyword>
<keyword evidence="3 6" id="KW-0812">Transmembrane</keyword>
<reference evidence="9" key="1">
    <citation type="journal article" date="2019" name="Int. J. Syst. Evol. Microbiol.">
        <title>The Global Catalogue of Microorganisms (GCM) 10K type strain sequencing project: providing services to taxonomists for standard genome sequencing and annotation.</title>
        <authorList>
            <consortium name="The Broad Institute Genomics Platform"/>
            <consortium name="The Broad Institute Genome Sequencing Center for Infectious Disease"/>
            <person name="Wu L."/>
            <person name="Ma J."/>
        </authorList>
    </citation>
    <scope>NUCLEOTIDE SEQUENCE [LARGE SCALE GENOMIC DNA]</scope>
    <source>
        <strain evidence="9">JCM 30331</strain>
    </source>
</reference>
<evidence type="ECO:0000256" key="3">
    <source>
        <dbReference type="ARBA" id="ARBA00022692"/>
    </source>
</evidence>
<keyword evidence="9" id="KW-1185">Reference proteome</keyword>
<feature type="transmembrane region" description="Helical" evidence="7">
    <location>
        <begin position="189"/>
        <end position="209"/>
    </location>
</feature>
<comment type="caution">
    <text evidence="8">The sequence shown here is derived from an EMBL/GenBank/DDBJ whole genome shotgun (WGS) entry which is preliminary data.</text>
</comment>
<dbReference type="Proteomes" id="UP000647587">
    <property type="component" value="Unassembled WGS sequence"/>
</dbReference>
<evidence type="ECO:0000256" key="4">
    <source>
        <dbReference type="ARBA" id="ARBA00022989"/>
    </source>
</evidence>
<sequence>MPLSSPVPLPRALAAEGIGTFALVFFGPGAAVVQAQTGALGHLGVALVFGLTVTAVIAALAPISGAHINPAATVALTLAGKFPRSRVLPYVLVQLIGAALAGFVLLALFGMKGNLGVTVPAGTVLQAFVLETVLTFFLLLVALRSGLPWVVGGVVALEAAMGGPITGASMNPARSFGPSLASGIWTAHWLYWAAPLLGAALAAVVNHFLSPGEPVEAQPRRAQEFVLTRESI</sequence>